<dbReference type="SUPFAM" id="SSF52200">
    <property type="entry name" value="Toll/Interleukin receptor TIR domain"/>
    <property type="match status" value="1"/>
</dbReference>
<evidence type="ECO:0000313" key="4">
    <source>
        <dbReference type="Proteomes" id="UP001500967"/>
    </source>
</evidence>
<feature type="domain" description="TIR" evidence="2">
    <location>
        <begin position="6"/>
        <end position="139"/>
    </location>
</feature>
<feature type="compositionally biased region" description="Pro residues" evidence="1">
    <location>
        <begin position="146"/>
        <end position="155"/>
    </location>
</feature>
<reference evidence="4" key="1">
    <citation type="journal article" date="2019" name="Int. J. Syst. Evol. Microbiol.">
        <title>The Global Catalogue of Microorganisms (GCM) 10K type strain sequencing project: providing services to taxonomists for standard genome sequencing and annotation.</title>
        <authorList>
            <consortium name="The Broad Institute Genomics Platform"/>
            <consortium name="The Broad Institute Genome Sequencing Center for Infectious Disease"/>
            <person name="Wu L."/>
            <person name="Ma J."/>
        </authorList>
    </citation>
    <scope>NUCLEOTIDE SEQUENCE [LARGE SCALE GENOMIC DNA]</scope>
    <source>
        <strain evidence="4">JCM 10425</strain>
    </source>
</reference>
<proteinExistence type="predicted"/>
<dbReference type="InterPro" id="IPR035897">
    <property type="entry name" value="Toll_tir_struct_dom_sf"/>
</dbReference>
<evidence type="ECO:0000256" key="1">
    <source>
        <dbReference type="SAM" id="MobiDB-lite"/>
    </source>
</evidence>
<evidence type="ECO:0000313" key="3">
    <source>
        <dbReference type="EMBL" id="GAA0248690.1"/>
    </source>
</evidence>
<organism evidence="3 4">
    <name type="scientific">Cryptosporangium japonicum</name>
    <dbReference type="NCBI Taxonomy" id="80872"/>
    <lineage>
        <taxon>Bacteria</taxon>
        <taxon>Bacillati</taxon>
        <taxon>Actinomycetota</taxon>
        <taxon>Actinomycetes</taxon>
        <taxon>Cryptosporangiales</taxon>
        <taxon>Cryptosporangiaceae</taxon>
        <taxon>Cryptosporangium</taxon>
    </lineage>
</organism>
<dbReference type="Gene3D" id="3.40.50.10140">
    <property type="entry name" value="Toll/interleukin-1 receptor homology (TIR) domain"/>
    <property type="match status" value="1"/>
</dbReference>
<dbReference type="Pfam" id="PF13676">
    <property type="entry name" value="TIR_2"/>
    <property type="match status" value="1"/>
</dbReference>
<sequence>MDRGGKRWDVFVSYTGADQAWAEWVAWVLRESGRSVLFDKWHMVPGERWVARMAEGIRDSERTVAVYSEAYLESEHGATETEGAYLRDPRGVDRRLIPVRIEDCPRRGIFDGIVGIDLFDRASEADARRALIDGVRAAEQGTAPVPDRPGWPGRPAPADRPAFPQEGPAKRLTETTFLDGVRSGGYPAGYAEALRALFAELRELGLTFEWGTAGASARLRFAGRTEPVSVGWIFTRTPGWYGLRDLTLGFDPATAVSLPQARPALDAYRAAVSAVNGAVRVPKLEAYQFAPGVVVAERTAIVEAVRSLCTAVGAAGTDGSRGAADAARGSAVFEDAIGSAPAERQKELRRLLAWARSVEREGLAELSTSTGRNRWVLRMHVPGRGRGLVVLWNERGPTLSPYRSVFADLAPGTLAQLDARRPGEVRQGSPLTPPLDDTTLDLLRTAYLEANGSAHHR</sequence>
<gene>
    <name evidence="3" type="ORF">GCM10009539_37470</name>
</gene>
<dbReference type="Proteomes" id="UP001500967">
    <property type="component" value="Unassembled WGS sequence"/>
</dbReference>
<dbReference type="EMBL" id="BAAAGX010000014">
    <property type="protein sequence ID" value="GAA0248690.1"/>
    <property type="molecule type" value="Genomic_DNA"/>
</dbReference>
<name>A0ABP3E0C8_9ACTN</name>
<comment type="caution">
    <text evidence="3">The sequence shown here is derived from an EMBL/GenBank/DDBJ whole genome shotgun (WGS) entry which is preliminary data.</text>
</comment>
<dbReference type="PROSITE" id="PS50104">
    <property type="entry name" value="TIR"/>
    <property type="match status" value="1"/>
</dbReference>
<dbReference type="RefSeq" id="WP_344650114.1">
    <property type="nucleotide sequence ID" value="NZ_BAAAGX010000014.1"/>
</dbReference>
<feature type="region of interest" description="Disordered" evidence="1">
    <location>
        <begin position="141"/>
        <end position="167"/>
    </location>
</feature>
<evidence type="ECO:0000259" key="2">
    <source>
        <dbReference type="PROSITE" id="PS50104"/>
    </source>
</evidence>
<keyword evidence="4" id="KW-1185">Reference proteome</keyword>
<dbReference type="InterPro" id="IPR000157">
    <property type="entry name" value="TIR_dom"/>
</dbReference>
<protein>
    <recommendedName>
        <fullName evidence="2">TIR domain-containing protein</fullName>
    </recommendedName>
</protein>
<accession>A0ABP3E0C8</accession>